<feature type="transmembrane region" description="Helical" evidence="1">
    <location>
        <begin position="39"/>
        <end position="58"/>
    </location>
</feature>
<evidence type="ECO:0000313" key="3">
    <source>
        <dbReference type="Proteomes" id="UP001557484"/>
    </source>
</evidence>
<evidence type="ECO:0000313" key="2">
    <source>
        <dbReference type="EMBL" id="MEX1667156.1"/>
    </source>
</evidence>
<keyword evidence="1" id="KW-1133">Transmembrane helix</keyword>
<reference evidence="2 3" key="1">
    <citation type="journal article" date="2011" name="Int. J. Syst. Evol. Microbiol.">
        <title>Zhongshania antarctica gen. nov., sp. nov. and Zhongshania guokunii sp. nov., gammaproteobacteria respectively isolated from coastal attached (fast) ice and surface seawater of the Antarctic.</title>
        <authorList>
            <person name="Li H.J."/>
            <person name="Zhang X.Y."/>
            <person name="Chen C.X."/>
            <person name="Zhang Y.J."/>
            <person name="Gao Z.M."/>
            <person name="Yu Y."/>
            <person name="Chen X.L."/>
            <person name="Chen B."/>
            <person name="Zhang Y.Z."/>
        </authorList>
    </citation>
    <scope>NUCLEOTIDE SEQUENCE [LARGE SCALE GENOMIC DNA]</scope>
    <source>
        <strain evidence="2 3">R06B22</strain>
    </source>
</reference>
<sequence>MNSNSQVPMMPASGQNSPLDQLADIHLPPAIAAFPWAPGWWLLLGLLLIVMLAGFLWLRQRRRKHAFRRAALTELSELVAIEKDAEFAQQLNQLLRRVSLHSFSNDNIAGLSGDKWTNFLYQSCGDKPAFSDGILETLFATAYQPAATPLARDVLIAQSKTWIRRHRSSHV</sequence>
<evidence type="ECO:0000256" key="1">
    <source>
        <dbReference type="SAM" id="Phobius"/>
    </source>
</evidence>
<dbReference type="InterPro" id="IPR025489">
    <property type="entry name" value="DUF4381"/>
</dbReference>
<dbReference type="RefSeq" id="WP_368377269.1">
    <property type="nucleotide sequence ID" value="NZ_JBFRYB010000002.1"/>
</dbReference>
<dbReference type="EMBL" id="JBFRYB010000002">
    <property type="protein sequence ID" value="MEX1667156.1"/>
    <property type="molecule type" value="Genomic_DNA"/>
</dbReference>
<protein>
    <submittedName>
        <fullName evidence="2">DUF4381 domain-containing protein</fullName>
    </submittedName>
</protein>
<accession>A0ABV3TZV4</accession>
<keyword evidence="1" id="KW-0472">Membrane</keyword>
<comment type="caution">
    <text evidence="2">The sequence shown here is derived from an EMBL/GenBank/DDBJ whole genome shotgun (WGS) entry which is preliminary data.</text>
</comment>
<keyword evidence="1" id="KW-0812">Transmembrane</keyword>
<name>A0ABV3TZV4_9GAMM</name>
<keyword evidence="3" id="KW-1185">Reference proteome</keyword>
<organism evidence="2 3">
    <name type="scientific">Zhongshania arctica</name>
    <dbReference type="NCBI Taxonomy" id="3238302"/>
    <lineage>
        <taxon>Bacteria</taxon>
        <taxon>Pseudomonadati</taxon>
        <taxon>Pseudomonadota</taxon>
        <taxon>Gammaproteobacteria</taxon>
        <taxon>Cellvibrionales</taxon>
        <taxon>Spongiibacteraceae</taxon>
        <taxon>Zhongshania</taxon>
    </lineage>
</organism>
<dbReference type="Proteomes" id="UP001557484">
    <property type="component" value="Unassembled WGS sequence"/>
</dbReference>
<proteinExistence type="predicted"/>
<gene>
    <name evidence="2" type="ORF">AB4875_16795</name>
</gene>
<dbReference type="Pfam" id="PF14316">
    <property type="entry name" value="DUF4381"/>
    <property type="match status" value="1"/>
</dbReference>